<proteinExistence type="predicted"/>
<comment type="caution">
    <text evidence="1">The sequence shown here is derived from an EMBL/GenBank/DDBJ whole genome shotgun (WGS) entry which is preliminary data.</text>
</comment>
<name>A0ACC1RBS7_9HYPO</name>
<gene>
    <name evidence="1" type="ORF">NM208_g15874</name>
</gene>
<evidence type="ECO:0000313" key="1">
    <source>
        <dbReference type="EMBL" id="KAJ3508082.1"/>
    </source>
</evidence>
<evidence type="ECO:0000313" key="2">
    <source>
        <dbReference type="Proteomes" id="UP001148629"/>
    </source>
</evidence>
<dbReference type="Proteomes" id="UP001148629">
    <property type="component" value="Unassembled WGS sequence"/>
</dbReference>
<reference evidence="1" key="1">
    <citation type="submission" date="2022-08" db="EMBL/GenBank/DDBJ databases">
        <title>Genome Sequence of Fusarium decemcellulare.</title>
        <authorList>
            <person name="Buettner E."/>
        </authorList>
    </citation>
    <scope>NUCLEOTIDE SEQUENCE</scope>
    <source>
        <strain evidence="1">Babe19</strain>
    </source>
</reference>
<protein>
    <submittedName>
        <fullName evidence="1">Uncharacterized protein</fullName>
    </submittedName>
</protein>
<dbReference type="EMBL" id="JANRMS010004525">
    <property type="protein sequence ID" value="KAJ3508082.1"/>
    <property type="molecule type" value="Genomic_DNA"/>
</dbReference>
<sequence>MLAQKEKMKDKERDESAAEISKLLKLLYLRTQGPENAASCLHLQGETSRELWFDFGPPKKLSRADFRKHFSHLRFDKALQYVAFPQIELEGNGEPPDVADLLEDMTFFFEWLGQRGVSRIIKVIVDDFKAPSHSDEAIERALTPFDVEILDWRRLDLDPISLSKIGTHLREVYLQWSGRNSVLRSWSEKEGLALIPTLEVIHLIQHEVHICPYISGV</sequence>
<accession>A0ACC1RBS7</accession>
<keyword evidence="2" id="KW-1185">Reference proteome</keyword>
<organism evidence="1 2">
    <name type="scientific">Fusarium decemcellulare</name>
    <dbReference type="NCBI Taxonomy" id="57161"/>
    <lineage>
        <taxon>Eukaryota</taxon>
        <taxon>Fungi</taxon>
        <taxon>Dikarya</taxon>
        <taxon>Ascomycota</taxon>
        <taxon>Pezizomycotina</taxon>
        <taxon>Sordariomycetes</taxon>
        <taxon>Hypocreomycetidae</taxon>
        <taxon>Hypocreales</taxon>
        <taxon>Nectriaceae</taxon>
        <taxon>Fusarium</taxon>
        <taxon>Fusarium decemcellulare species complex</taxon>
    </lineage>
</organism>